<protein>
    <submittedName>
        <fullName evidence="3">DUF4252 domain-containing protein</fullName>
    </submittedName>
</protein>
<feature type="signal peptide" evidence="2">
    <location>
        <begin position="1"/>
        <end position="24"/>
    </location>
</feature>
<evidence type="ECO:0000313" key="3">
    <source>
        <dbReference type="EMBL" id="MDQ7918544.1"/>
    </source>
</evidence>
<reference evidence="3 4" key="1">
    <citation type="submission" date="2023-08" db="EMBL/GenBank/DDBJ databases">
        <title>Mesonia sp. MT50, isolated from deep-sea sediment of the Mariana Trench.</title>
        <authorList>
            <person name="Fu H."/>
        </authorList>
    </citation>
    <scope>NUCLEOTIDE SEQUENCE [LARGE SCALE GENOMIC DNA]</scope>
    <source>
        <strain evidence="3 4">MT50</strain>
    </source>
</reference>
<keyword evidence="2" id="KW-0732">Signal</keyword>
<accession>A0ABU1A4C2</accession>
<dbReference type="RefSeq" id="WP_308865539.1">
    <property type="nucleotide sequence ID" value="NZ_JAVHUL010000051.1"/>
</dbReference>
<feature type="chain" id="PRO_5047296987" evidence="2">
    <location>
        <begin position="25"/>
        <end position="214"/>
    </location>
</feature>
<proteinExistence type="predicted"/>
<gene>
    <name evidence="3" type="ORF">RBU60_13275</name>
</gene>
<name>A0ABU1A4C2_9FLAO</name>
<dbReference type="PROSITE" id="PS51257">
    <property type="entry name" value="PROKAR_LIPOPROTEIN"/>
    <property type="match status" value="1"/>
</dbReference>
<dbReference type="InterPro" id="IPR025348">
    <property type="entry name" value="DUF4252"/>
</dbReference>
<evidence type="ECO:0000256" key="2">
    <source>
        <dbReference type="SAM" id="SignalP"/>
    </source>
</evidence>
<evidence type="ECO:0000256" key="1">
    <source>
        <dbReference type="SAM" id="MobiDB-lite"/>
    </source>
</evidence>
<dbReference type="EMBL" id="JAVHUL010000051">
    <property type="protein sequence ID" value="MDQ7918544.1"/>
    <property type="molecule type" value="Genomic_DNA"/>
</dbReference>
<dbReference type="Proteomes" id="UP001230915">
    <property type="component" value="Unassembled WGS sequence"/>
</dbReference>
<organism evidence="3 4">
    <name type="scientific">Mesonia profundi</name>
    <dbReference type="NCBI Taxonomy" id="3070998"/>
    <lineage>
        <taxon>Bacteria</taxon>
        <taxon>Pseudomonadati</taxon>
        <taxon>Bacteroidota</taxon>
        <taxon>Flavobacteriia</taxon>
        <taxon>Flavobacteriales</taxon>
        <taxon>Flavobacteriaceae</taxon>
        <taxon>Mesonia</taxon>
    </lineage>
</organism>
<feature type="compositionally biased region" description="Basic and acidic residues" evidence="1">
    <location>
        <begin position="189"/>
        <end position="201"/>
    </location>
</feature>
<dbReference type="Pfam" id="PF14060">
    <property type="entry name" value="DUF4252"/>
    <property type="match status" value="1"/>
</dbReference>
<keyword evidence="4" id="KW-1185">Reference proteome</keyword>
<evidence type="ECO:0000313" key="4">
    <source>
        <dbReference type="Proteomes" id="UP001230915"/>
    </source>
</evidence>
<feature type="region of interest" description="Disordered" evidence="1">
    <location>
        <begin position="189"/>
        <end position="214"/>
    </location>
</feature>
<sequence length="214" mass="23818">MKKKMNILMLLVAGLALVSCTNEATLQSYYVDHQDNKNFMVLDLPASLLLGDNSELAAKDQKVIKSIKKAVILALPLNGNNKKVYEKERDIVEKILENEKYHLLMRMGSTQSGVRIAYLGEEDSIDEIIIYGNDEDKGFALARILGDDMNVGEIVKLAKSVGSGDVNVNMNSLEPLMDMLGKQNDSLHQRMKEGKDEKQEVIEDTTEDTVQASV</sequence>
<comment type="caution">
    <text evidence="3">The sequence shown here is derived from an EMBL/GenBank/DDBJ whole genome shotgun (WGS) entry which is preliminary data.</text>
</comment>